<dbReference type="Pfam" id="PF01380">
    <property type="entry name" value="SIS"/>
    <property type="match status" value="1"/>
</dbReference>
<evidence type="ECO:0000259" key="5">
    <source>
        <dbReference type="PROSITE" id="PS51464"/>
    </source>
</evidence>
<dbReference type="CDD" id="cd05013">
    <property type="entry name" value="SIS_RpiR"/>
    <property type="match status" value="1"/>
</dbReference>
<dbReference type="InterPro" id="IPR001347">
    <property type="entry name" value="SIS_dom"/>
</dbReference>
<dbReference type="Gene3D" id="3.40.50.10490">
    <property type="entry name" value="Glucose-6-phosphate isomerase like protein, domain 1"/>
    <property type="match status" value="1"/>
</dbReference>
<feature type="domain" description="SIS" evidence="5">
    <location>
        <begin position="114"/>
        <end position="253"/>
    </location>
</feature>
<keyword evidence="7" id="KW-1185">Reference proteome</keyword>
<keyword evidence="3" id="KW-0804">Transcription</keyword>
<dbReference type="InterPro" id="IPR036388">
    <property type="entry name" value="WH-like_DNA-bd_sf"/>
</dbReference>
<keyword evidence="1" id="KW-0805">Transcription regulation</keyword>
<reference evidence="6 7" key="1">
    <citation type="submission" date="2024-02" db="EMBL/GenBank/DDBJ databases">
        <title>The Genome Sequence of Enterococcus sp. DIV0159.</title>
        <authorList>
            <person name="Earl A."/>
            <person name="Manson A."/>
            <person name="Gilmore M."/>
            <person name="Sanders J."/>
            <person name="Shea T."/>
            <person name="Howe W."/>
            <person name="Livny J."/>
            <person name="Cuomo C."/>
            <person name="Neafsey D."/>
            <person name="Birren B."/>
        </authorList>
    </citation>
    <scope>NUCLEOTIDE SEQUENCE [LARGE SCALE GENOMIC DNA]</scope>
    <source>
        <strain evidence="6 7">665A</strain>
    </source>
</reference>
<gene>
    <name evidence="6" type="ORF">JZO67_004636</name>
</gene>
<dbReference type="RefSeq" id="WP_207705259.1">
    <property type="nucleotide sequence ID" value="NZ_JAFREL020000005.1"/>
</dbReference>
<evidence type="ECO:0000313" key="6">
    <source>
        <dbReference type="EMBL" id="MEO1772654.1"/>
    </source>
</evidence>
<dbReference type="PROSITE" id="PS51464">
    <property type="entry name" value="SIS"/>
    <property type="match status" value="1"/>
</dbReference>
<evidence type="ECO:0000256" key="3">
    <source>
        <dbReference type="ARBA" id="ARBA00023163"/>
    </source>
</evidence>
<dbReference type="InterPro" id="IPR046348">
    <property type="entry name" value="SIS_dom_sf"/>
</dbReference>
<evidence type="ECO:0000259" key="4">
    <source>
        <dbReference type="PROSITE" id="PS51071"/>
    </source>
</evidence>
<sequence length="272" mass="29804">MTITYKIQESYSSLTKSEKKVADYILSSGEKIVYSTMSDIKAATNVGDGTIIRFCQKLGFSGFSDLKIEIAKEDFSKQQEDSQTANVFDKTAQKVNDSLKTTNHLLDSGKLDQAIQAITEAERIYMFGVGSSGNTGKDLEAMFLRVGVHSCTVIDPHFQAQIASLLTEKDLVIGFSLSGKTKDTYNSLKIAKQNQAKVLAITNYLSSPIAELADIVLQTAVQEFLDGASLAGKISQLYLCDLLVQGYEVKNNIDSVELRAKVLRSILDKSID</sequence>
<dbReference type="SUPFAM" id="SSF46689">
    <property type="entry name" value="Homeodomain-like"/>
    <property type="match status" value="1"/>
</dbReference>
<dbReference type="EMBL" id="JAFREL020000005">
    <property type="protein sequence ID" value="MEO1772654.1"/>
    <property type="molecule type" value="Genomic_DNA"/>
</dbReference>
<dbReference type="InterPro" id="IPR035472">
    <property type="entry name" value="RpiR-like_SIS"/>
</dbReference>
<dbReference type="InterPro" id="IPR000281">
    <property type="entry name" value="HTH_RpiR"/>
</dbReference>
<feature type="domain" description="HTH rpiR-type" evidence="4">
    <location>
        <begin position="1"/>
        <end position="77"/>
    </location>
</feature>
<evidence type="ECO:0000256" key="1">
    <source>
        <dbReference type="ARBA" id="ARBA00023015"/>
    </source>
</evidence>
<dbReference type="Gene3D" id="1.10.10.10">
    <property type="entry name" value="Winged helix-like DNA-binding domain superfamily/Winged helix DNA-binding domain"/>
    <property type="match status" value="1"/>
</dbReference>
<protein>
    <recommendedName>
        <fullName evidence="8">RpiR family phosphosugar-binding transcriptional regulator</fullName>
    </recommendedName>
</protein>
<keyword evidence="2" id="KW-0238">DNA-binding</keyword>
<dbReference type="InterPro" id="IPR009057">
    <property type="entry name" value="Homeodomain-like_sf"/>
</dbReference>
<organism evidence="6 7">
    <name type="scientific">Candidatus Enterococcus ferrettii</name>
    <dbReference type="NCBI Taxonomy" id="2815324"/>
    <lineage>
        <taxon>Bacteria</taxon>
        <taxon>Bacillati</taxon>
        <taxon>Bacillota</taxon>
        <taxon>Bacilli</taxon>
        <taxon>Lactobacillales</taxon>
        <taxon>Enterococcaceae</taxon>
        <taxon>Enterococcus</taxon>
    </lineage>
</organism>
<dbReference type="Pfam" id="PF01418">
    <property type="entry name" value="HTH_6"/>
    <property type="match status" value="1"/>
</dbReference>
<evidence type="ECO:0008006" key="8">
    <source>
        <dbReference type="Google" id="ProtNLM"/>
    </source>
</evidence>
<dbReference type="InterPro" id="IPR047640">
    <property type="entry name" value="RpiR-like"/>
</dbReference>
<comment type="caution">
    <text evidence="6">The sequence shown here is derived from an EMBL/GenBank/DDBJ whole genome shotgun (WGS) entry which is preliminary data.</text>
</comment>
<dbReference type="SUPFAM" id="SSF53697">
    <property type="entry name" value="SIS domain"/>
    <property type="match status" value="1"/>
</dbReference>
<dbReference type="PROSITE" id="PS51071">
    <property type="entry name" value="HTH_RPIR"/>
    <property type="match status" value="1"/>
</dbReference>
<name>A0ABV0EVJ1_9ENTE</name>
<evidence type="ECO:0000313" key="7">
    <source>
        <dbReference type="Proteomes" id="UP000664357"/>
    </source>
</evidence>
<proteinExistence type="predicted"/>
<dbReference type="Proteomes" id="UP000664357">
    <property type="component" value="Unassembled WGS sequence"/>
</dbReference>
<dbReference type="PANTHER" id="PTHR30514">
    <property type="entry name" value="GLUCOKINASE"/>
    <property type="match status" value="1"/>
</dbReference>
<accession>A0ABV0EVJ1</accession>
<evidence type="ECO:0000256" key="2">
    <source>
        <dbReference type="ARBA" id="ARBA00023125"/>
    </source>
</evidence>
<dbReference type="PANTHER" id="PTHR30514:SF1">
    <property type="entry name" value="HTH-TYPE TRANSCRIPTIONAL REGULATOR HEXR-RELATED"/>
    <property type="match status" value="1"/>
</dbReference>